<reference evidence="1 2" key="1">
    <citation type="submission" date="2014-04" db="EMBL/GenBank/DDBJ databases">
        <title>Aquimarina sp. 22II-S11-z7 Genome Sequencing.</title>
        <authorList>
            <person name="Lai Q."/>
        </authorList>
    </citation>
    <scope>NUCLEOTIDE SEQUENCE [LARGE SCALE GENOMIC DNA]</scope>
    <source>
        <strain evidence="1 2">22II-S11-z7</strain>
    </source>
</reference>
<accession>A0A023C161</accession>
<dbReference type="AlphaFoldDB" id="A0A023C161"/>
<sequence length="64" mass="7047">MKKKSLNTKKLTIEKFKISKLNSLNTISGGYGTASAAINGRCPSEESCRQSCKTSQINYTIARF</sequence>
<protein>
    <submittedName>
        <fullName evidence="1">Uncharacterized protein</fullName>
    </submittedName>
</protein>
<dbReference type="Proteomes" id="UP000023541">
    <property type="component" value="Unassembled WGS sequence"/>
</dbReference>
<evidence type="ECO:0000313" key="2">
    <source>
        <dbReference type="Proteomes" id="UP000023541"/>
    </source>
</evidence>
<comment type="caution">
    <text evidence="1">The sequence shown here is derived from an EMBL/GenBank/DDBJ whole genome shotgun (WGS) entry which is preliminary data.</text>
</comment>
<dbReference type="RefSeq" id="WP_034238792.1">
    <property type="nucleotide sequence ID" value="NZ_AQRA01000001.1"/>
</dbReference>
<organism evidence="1 2">
    <name type="scientific">Aquimarina atlantica</name>
    <dbReference type="NCBI Taxonomy" id="1317122"/>
    <lineage>
        <taxon>Bacteria</taxon>
        <taxon>Pseudomonadati</taxon>
        <taxon>Bacteroidota</taxon>
        <taxon>Flavobacteriia</taxon>
        <taxon>Flavobacteriales</taxon>
        <taxon>Flavobacteriaceae</taxon>
        <taxon>Aquimarina</taxon>
    </lineage>
</organism>
<gene>
    <name evidence="1" type="ORF">ATO12_03950</name>
</gene>
<name>A0A023C161_9FLAO</name>
<keyword evidence="2" id="KW-1185">Reference proteome</keyword>
<evidence type="ECO:0000313" key="1">
    <source>
        <dbReference type="EMBL" id="EZH75954.1"/>
    </source>
</evidence>
<proteinExistence type="predicted"/>
<dbReference type="EMBL" id="AQRA01000001">
    <property type="protein sequence ID" value="EZH75954.1"/>
    <property type="molecule type" value="Genomic_DNA"/>
</dbReference>